<name>A0A0E3ZDX0_9BACT</name>
<dbReference type="HOGENOM" id="CLU_1494918_0_0_10"/>
<proteinExistence type="predicted"/>
<dbReference type="PATRIC" id="fig|400092.3.peg.2232"/>
<dbReference type="STRING" id="400092.PKOR_10180"/>
<protein>
    <submittedName>
        <fullName evidence="1">Uncharacterized protein</fullName>
    </submittedName>
</protein>
<sequence>MSLGCSFLSKGIHATISFGNASGLLDLHLTRDEPKIHYSVITVSHENFLILINHFTENIISYLPADKAELHATTLILPLSGTEHSNEQIVDDSLNLNLTNFYNSKTGKKLRIDGNSSELKNMVALLGDDFKQIWMKHLISVEEFEANERCTGLLIGNEQVSLLFTHEDESKPIQLKLDIR</sequence>
<organism evidence="1 2">
    <name type="scientific">Pontibacter korlensis</name>
    <dbReference type="NCBI Taxonomy" id="400092"/>
    <lineage>
        <taxon>Bacteria</taxon>
        <taxon>Pseudomonadati</taxon>
        <taxon>Bacteroidota</taxon>
        <taxon>Cytophagia</taxon>
        <taxon>Cytophagales</taxon>
        <taxon>Hymenobacteraceae</taxon>
        <taxon>Pontibacter</taxon>
    </lineage>
</organism>
<dbReference type="KEGG" id="pko:PKOR_10180"/>
<dbReference type="EMBL" id="CP009621">
    <property type="protein sequence ID" value="AKD03425.1"/>
    <property type="molecule type" value="Genomic_DNA"/>
</dbReference>
<evidence type="ECO:0000313" key="1">
    <source>
        <dbReference type="EMBL" id="AKD03425.1"/>
    </source>
</evidence>
<dbReference type="Proteomes" id="UP000033109">
    <property type="component" value="Chromosome"/>
</dbReference>
<keyword evidence="2" id="KW-1185">Reference proteome</keyword>
<accession>A0A0E3ZDX0</accession>
<reference evidence="1 2" key="1">
    <citation type="journal article" date="2015" name="Sci. Rep.">
        <title>Unraveling adaptation of Pontibacter korlensis to radiation and infertility in desert through complete genome and comparative transcriptomic analysis.</title>
        <authorList>
            <person name="Dai J."/>
            <person name="Dai W."/>
            <person name="Qiu C."/>
            <person name="Yang Z."/>
            <person name="Zhang Y."/>
            <person name="Zhou M."/>
            <person name="Zhang L."/>
            <person name="Fang C."/>
            <person name="Gao Q."/>
            <person name="Yang Q."/>
            <person name="Li X."/>
            <person name="Wang Z."/>
            <person name="Wang Z."/>
            <person name="Jia Z."/>
            <person name="Chen X."/>
        </authorList>
    </citation>
    <scope>NUCLEOTIDE SEQUENCE [LARGE SCALE GENOMIC DNA]</scope>
    <source>
        <strain evidence="1 2">X14-1T</strain>
    </source>
</reference>
<evidence type="ECO:0000313" key="2">
    <source>
        <dbReference type="Proteomes" id="UP000033109"/>
    </source>
</evidence>
<gene>
    <name evidence="1" type="ORF">PKOR_10180</name>
</gene>
<dbReference type="AlphaFoldDB" id="A0A0E3ZDX0"/>
<dbReference type="RefSeq" id="WP_046310536.1">
    <property type="nucleotide sequence ID" value="NZ_CBCSCY010000005.1"/>
</dbReference>